<keyword evidence="4" id="KW-0325">Glycoprotein</keyword>
<feature type="domain" description="Hemicentin/VWA7 galactose-binding" evidence="7">
    <location>
        <begin position="494"/>
        <end position="592"/>
    </location>
</feature>
<evidence type="ECO:0000256" key="5">
    <source>
        <dbReference type="SAM" id="MobiDB-lite"/>
    </source>
</evidence>
<dbReference type="InterPro" id="IPR056862">
    <property type="entry name" value="VWA7_N"/>
</dbReference>
<dbReference type="Proteomes" id="UP000579812">
    <property type="component" value="Unassembled WGS sequence"/>
</dbReference>
<feature type="domain" description="VWA7 Ig-like" evidence="8">
    <location>
        <begin position="706"/>
        <end position="804"/>
    </location>
</feature>
<feature type="domain" description="Hemicentin/VWA7 galactose-binding" evidence="7">
    <location>
        <begin position="1592"/>
        <end position="1690"/>
    </location>
</feature>
<dbReference type="Pfam" id="PF25106">
    <property type="entry name" value="VWA_4"/>
    <property type="match status" value="2"/>
</dbReference>
<feature type="chain" id="PRO_5029717077" description="von Willebrand factor A domain-containing protein 7" evidence="6">
    <location>
        <begin position="25"/>
        <end position="2112"/>
    </location>
</feature>
<evidence type="ECO:0000259" key="9">
    <source>
        <dbReference type="Pfam" id="PF25106"/>
    </source>
</evidence>
<feature type="domain" description="Hemicentin-1-like von Willebrand factor A" evidence="9">
    <location>
        <begin position="308"/>
        <end position="477"/>
    </location>
</feature>
<dbReference type="GO" id="GO:0005576">
    <property type="term" value="C:extracellular region"/>
    <property type="evidence" value="ECO:0007669"/>
    <property type="project" value="UniProtKB-SubCell"/>
</dbReference>
<accession>A0A7J6DGU6</accession>
<evidence type="ECO:0000256" key="2">
    <source>
        <dbReference type="ARBA" id="ARBA00022525"/>
    </source>
</evidence>
<gene>
    <name evidence="11" type="ORF">G5714_000619</name>
</gene>
<keyword evidence="12" id="KW-1185">Reference proteome</keyword>
<evidence type="ECO:0000259" key="10">
    <source>
        <dbReference type="Pfam" id="PF25107"/>
    </source>
</evidence>
<dbReference type="SUPFAM" id="SSF53300">
    <property type="entry name" value="vWA-like"/>
    <property type="match status" value="2"/>
</dbReference>
<protein>
    <recommendedName>
        <fullName evidence="13">von Willebrand factor A domain-containing protein 7</fullName>
    </recommendedName>
</protein>
<evidence type="ECO:0008006" key="13">
    <source>
        <dbReference type="Google" id="ProtNLM"/>
    </source>
</evidence>
<dbReference type="Pfam" id="PF25107">
    <property type="entry name" value="VWA7_N"/>
    <property type="match status" value="3"/>
</dbReference>
<dbReference type="PANTHER" id="PTHR14905">
    <property type="entry name" value="NG37"/>
    <property type="match status" value="1"/>
</dbReference>
<dbReference type="InterPro" id="IPR057615">
    <property type="entry name" value="Ig_VWA7"/>
</dbReference>
<feature type="domain" description="VWA7 N-terminal" evidence="10">
    <location>
        <begin position="1166"/>
        <end position="1387"/>
    </location>
</feature>
<feature type="region of interest" description="Disordered" evidence="5">
    <location>
        <begin position="1324"/>
        <end position="1350"/>
    </location>
</feature>
<evidence type="ECO:0000259" key="7">
    <source>
        <dbReference type="Pfam" id="PF23560"/>
    </source>
</evidence>
<feature type="domain" description="Hemicentin/VWA7 galactose-binding" evidence="7">
    <location>
        <begin position="928"/>
        <end position="999"/>
    </location>
</feature>
<feature type="domain" description="VWA7 N-terminal" evidence="10">
    <location>
        <begin position="72"/>
        <end position="297"/>
    </location>
</feature>
<dbReference type="Pfam" id="PF23619">
    <property type="entry name" value="Ig_VWA7"/>
    <property type="match status" value="2"/>
</dbReference>
<sequence>MVSLVVVAVFLLHGALFQPPHTEAFKIFPTNGSLTHQQITEAAFLRKMVEVCRDVATARGKDFTLSINNKLTATTVQRACSDSYSSLLKLSTFNLAVVQTSLSNAAVDRNQFSTAHHFDNEDFKNGRDLITQGIAAVKVSIKKGKYLSARSSLGAVCHTLQDFYSHSNWVELGSTAPFNTLIKPELPLNNLASPNTKTCKSCDGENCNDNILQEVLQQKILTSGYFNLFLPIKPAGKCSHGSALDRTSSRDPTGGINKDDIDSNHGYLHQRAAEMAINATMELLEDIRLATGNVAFLRLMGLTQTSVLAFVFDTTSSLSNYIAEAKRVSISIIDSRRGTSEEPSEYILVPFNDQDFGPLIKTGDADTFKEKINSLSASDSLNPGMCLSGLLLALTRAPPSSNILVFTDGAAKDTELKRAVEAMMQSTQSKVTFLLTNSISTRSQQNVSLSRSLSQSDIQLYRDLAHVSGGQTIEVTNSTQATAFITDAITADLVTVLQVERSPLKAENLSFVLDPTLSNVTVYITGGSAAFTIYSPTGVSQSGSVADGPLGSILTVGNIKRVKLNSDNQTGEWKISIDSTSPYSLKVIGQSSVDVLFYFVEIVEGGHGDSWGQSFTRPFIGRNATFYVSVTGGDSVAVTDVLLVEASGSGVVSGTIKSVGATDFLVSIDRIPEWAFVVQLKGLLNDSSSASRFQRQSPTQHKGSRITVTAQSQNITQPGVPLSLNFTVASNATGSNYTIRARTDQGFNVSFPSSLTLGTGGSAQGSVTLTAPSDTESGTDVTLTIEAEAPGSTDLNYVTLRLTINSKVTATTVQRACSNAYSSLLKLSTFNLSVIQTSLSNAAVDRKQLSPAHHFDDEAFENGRDLITQGIAAVKVSIKKGKYLSARSSLGAVCHTLQDFYSHSNWVELGSTASFNTLIKPERPHDKQVTVLQIERSSAKAENFSFVLDPTLSSSTAYLTGDSLVFTLYSPTGVSQSGSVAEGPLGSILTVGNLKRSSVDVLFYFVEIVEGGHGDSWGQSFTRPFIGRNATFYVSVTGGDSVAVTDVLLVEASGSDVVSGTIKSVGATDFLVSIDRIPEWVFVVQLKGLLNDLSSASRFQRQSPTQHKGSRITVTVAAFKPLFQDGSITHREITQMAILRKTAEVCRDIATAQGRDFTLPINNRLTPYAVQKACSSSSSALFYLAIKEMYLSNAAVDLFFALSEAHHIDNEAFSEGRDLIIQGLAAVKASVKQESYISAQITLGALCHTLQDFYSHSNWVELGSSSPFSTLIKPEDPLDNLADPNTPTCKSCTGSNCRDNILPEILLQKKLTSGYFGVISSTKPAGKCSHGGSLDRTSSREPTGGINKDDIRSDHGFLHQRAAEMAINATVEVLQDIRLATGDQAFLRLVGLSQTSVLAFVIDTTGSMSDDIEEAKRVSFSIIDSRRGTPEEPSEYILVPFNDPDFGPLTRTDNADIFKERIESLSAAGGGDLPEMCLSGLLLALAGAPPSSDIFVFTDAAAKDSELKSTVQAMIERTKSTVTFMLTNPFSSRRKRDVSQSQRFTSRSMFLSEIQLYRDLAHVSGGQTIEVTKATLSQATAVITDASTSAPVTVLQVVRSPAIAENFSFVLDPSLSNVTVYVTGDSPVFTIYSPTGLSQSGSEADGPLGSILTVGNLKRVKLNSDNQTGKWKISINSISFYSLKVTGQSSVNFLFNFVERLEGGDFTPKANRPFMGLNATLFVSVTGGDSVTVTDVLLVEASGSDVVNGTIKSLGGTDFLVNIDRIPEWAFVVQLKGLLNDSTRSLPIQFQRQSPTRQQGSRVTITAQPSSTIEPGIPFVLNFTLVTNATGGSYTIRSRTDRSFSVSFPSSLDTGTVGSAQGIITLTAPSNTKSGTDVTLTIEAEDPGTGDSNYVALRFTVMTKVTDFSSPVCQVVKIKADCPVECSRASWELSANLTDINGTGIAGVSLSRGNGSLSLSNVMSADGTNVTVASYNASCCSQEVELVAVDRVGNVGTCFASIKSPSTTISPSGSTTVSSNGSYFVSFSMGLYFSPLRLQHSKSSLLLDPSPIIKSLRQLSSERWRKCVVTQPGAKTLRYLLAHLSPVSATVASLKGGEQGTELLVAIRNLNR</sequence>
<feature type="signal peptide" evidence="6">
    <location>
        <begin position="1"/>
        <end position="24"/>
    </location>
</feature>
<keyword evidence="2" id="KW-0964">Secreted</keyword>
<feature type="domain" description="Hemicentin-1-like von Willebrand factor A" evidence="9">
    <location>
        <begin position="1398"/>
        <end position="1573"/>
    </location>
</feature>
<dbReference type="Gene3D" id="2.60.40.1180">
    <property type="entry name" value="Golgi alpha-mannosidase II"/>
    <property type="match status" value="2"/>
</dbReference>
<dbReference type="Pfam" id="PF23560">
    <property type="entry name" value="GBD_Hemicentin"/>
    <property type="match status" value="3"/>
</dbReference>
<dbReference type="InterPro" id="IPR013780">
    <property type="entry name" value="Glyco_hydro_b"/>
</dbReference>
<feature type="domain" description="VWA7 Ig-like" evidence="8">
    <location>
        <begin position="1803"/>
        <end position="1902"/>
    </location>
</feature>
<comment type="subcellular location">
    <subcellularLocation>
        <location evidence="1">Secreted</location>
    </subcellularLocation>
</comment>
<dbReference type="InterPro" id="IPR036465">
    <property type="entry name" value="vWFA_dom_sf"/>
</dbReference>
<dbReference type="EMBL" id="JAAMOB010000001">
    <property type="protein sequence ID" value="KAF4118568.1"/>
    <property type="molecule type" value="Genomic_DNA"/>
</dbReference>
<dbReference type="InterPro" id="IPR056861">
    <property type="entry name" value="HMCN1-like_VWA"/>
</dbReference>
<dbReference type="InterPro" id="IPR052577">
    <property type="entry name" value="VWA7"/>
</dbReference>
<feature type="domain" description="VWA7 N-terminal" evidence="10">
    <location>
        <begin position="809"/>
        <end position="925"/>
    </location>
</feature>
<evidence type="ECO:0000256" key="3">
    <source>
        <dbReference type="ARBA" id="ARBA00022729"/>
    </source>
</evidence>
<organism evidence="11 12">
    <name type="scientific">Onychostoma macrolepis</name>
    <dbReference type="NCBI Taxonomy" id="369639"/>
    <lineage>
        <taxon>Eukaryota</taxon>
        <taxon>Metazoa</taxon>
        <taxon>Chordata</taxon>
        <taxon>Craniata</taxon>
        <taxon>Vertebrata</taxon>
        <taxon>Euteleostomi</taxon>
        <taxon>Actinopterygii</taxon>
        <taxon>Neopterygii</taxon>
        <taxon>Teleostei</taxon>
        <taxon>Ostariophysi</taxon>
        <taxon>Cypriniformes</taxon>
        <taxon>Cyprinidae</taxon>
        <taxon>Acrossocheilinae</taxon>
        <taxon>Onychostoma</taxon>
    </lineage>
</organism>
<evidence type="ECO:0000256" key="1">
    <source>
        <dbReference type="ARBA" id="ARBA00004613"/>
    </source>
</evidence>
<comment type="caution">
    <text evidence="11">The sequence shown here is derived from an EMBL/GenBank/DDBJ whole genome shotgun (WGS) entry which is preliminary data.</text>
</comment>
<dbReference type="InterPro" id="IPR056475">
    <property type="entry name" value="GBD_Hemicentin/VWA7"/>
</dbReference>
<evidence type="ECO:0000313" key="11">
    <source>
        <dbReference type="EMBL" id="KAF4118568.1"/>
    </source>
</evidence>
<reference evidence="11 12" key="1">
    <citation type="submission" date="2020-04" db="EMBL/GenBank/DDBJ databases">
        <title>Chromosome-level genome assembly of a cyprinid fish Onychostoma macrolepis by integration of Nanopore Sequencing, Bionano and Hi-C technology.</title>
        <authorList>
            <person name="Wang D."/>
        </authorList>
    </citation>
    <scope>NUCLEOTIDE SEQUENCE [LARGE SCALE GENOMIC DNA]</scope>
    <source>
        <strain evidence="11">SWU-2019</strain>
        <tissue evidence="11">Muscle</tissue>
    </source>
</reference>
<evidence type="ECO:0000256" key="4">
    <source>
        <dbReference type="ARBA" id="ARBA00023180"/>
    </source>
</evidence>
<evidence type="ECO:0000256" key="6">
    <source>
        <dbReference type="SAM" id="SignalP"/>
    </source>
</evidence>
<keyword evidence="3 6" id="KW-0732">Signal</keyword>
<dbReference type="PANTHER" id="PTHR14905:SF18">
    <property type="entry name" value="VON WILLEBRAND FACTOR A DOMAIN-CONTAINING 10, TANDEM DUPLICATE 1-RELATED"/>
    <property type="match status" value="1"/>
</dbReference>
<evidence type="ECO:0000313" key="12">
    <source>
        <dbReference type="Proteomes" id="UP000579812"/>
    </source>
</evidence>
<proteinExistence type="predicted"/>
<name>A0A7J6DGU6_9TELE</name>
<dbReference type="Gene3D" id="3.40.50.410">
    <property type="entry name" value="von Willebrand factor, type A domain"/>
    <property type="match status" value="2"/>
</dbReference>
<evidence type="ECO:0000259" key="8">
    <source>
        <dbReference type="Pfam" id="PF23619"/>
    </source>
</evidence>